<protein>
    <submittedName>
        <fullName evidence="1">Uncharacterized protein</fullName>
    </submittedName>
</protein>
<gene>
    <name evidence="1" type="ORF">U27_01435</name>
</gene>
<evidence type="ECO:0000313" key="2">
    <source>
        <dbReference type="Proteomes" id="UP000030661"/>
    </source>
</evidence>
<dbReference type="EMBL" id="DF820480">
    <property type="protein sequence ID" value="GAK61534.1"/>
    <property type="molecule type" value="Genomic_DNA"/>
</dbReference>
<dbReference type="Proteomes" id="UP000030661">
    <property type="component" value="Unassembled WGS sequence"/>
</dbReference>
<dbReference type="AlphaFoldDB" id="A0A081CAC9"/>
<evidence type="ECO:0000313" key="1">
    <source>
        <dbReference type="EMBL" id="GAK61534.1"/>
    </source>
</evidence>
<sequence length="99" mass="10946">MKTLIKPWKGLKLFAFGRVSAVQDGENPNKTLEGIKTICGFHHERNNPGENPNKTLEGIKTLLTKGLLSRCLSGENPNKTLEGIKTFLPHHLTSILANK</sequence>
<dbReference type="STRING" id="1499967.U27_01435"/>
<keyword evidence="2" id="KW-1185">Reference proteome</keyword>
<reference evidence="1" key="1">
    <citation type="journal article" date="2015" name="PeerJ">
        <title>First genomic representation of candidate bacterial phylum KSB3 points to enhanced environmental sensing as a trigger of wastewater bulking.</title>
        <authorList>
            <person name="Sekiguchi Y."/>
            <person name="Ohashi A."/>
            <person name="Parks D.H."/>
            <person name="Yamauchi T."/>
            <person name="Tyson G.W."/>
            <person name="Hugenholtz P."/>
        </authorList>
    </citation>
    <scope>NUCLEOTIDE SEQUENCE [LARGE SCALE GENOMIC DNA]</scope>
</reference>
<organism evidence="1">
    <name type="scientific">Vecturithrix granuli</name>
    <dbReference type="NCBI Taxonomy" id="1499967"/>
    <lineage>
        <taxon>Bacteria</taxon>
        <taxon>Candidatus Moduliflexota</taxon>
        <taxon>Candidatus Vecturitrichia</taxon>
        <taxon>Candidatus Vecturitrichales</taxon>
        <taxon>Candidatus Vecturitrichaceae</taxon>
        <taxon>Candidatus Vecturithrix</taxon>
    </lineage>
</organism>
<dbReference type="HOGENOM" id="CLU_2191807_0_0_0"/>
<proteinExistence type="predicted"/>
<name>A0A081CAC9_VECG1</name>
<accession>A0A081CAC9</accession>